<organism evidence="2 3">
    <name type="scientific">Gregarina niphandrodes</name>
    <name type="common">Septate eugregarine</name>
    <dbReference type="NCBI Taxonomy" id="110365"/>
    <lineage>
        <taxon>Eukaryota</taxon>
        <taxon>Sar</taxon>
        <taxon>Alveolata</taxon>
        <taxon>Apicomplexa</taxon>
        <taxon>Conoidasida</taxon>
        <taxon>Gregarinasina</taxon>
        <taxon>Eugregarinorida</taxon>
        <taxon>Gregarinidae</taxon>
        <taxon>Gregarina</taxon>
    </lineage>
</organism>
<proteinExistence type="predicted"/>
<evidence type="ECO:0000313" key="3">
    <source>
        <dbReference type="Proteomes" id="UP000019763"/>
    </source>
</evidence>
<keyword evidence="3" id="KW-1185">Reference proteome</keyword>
<dbReference type="AlphaFoldDB" id="A0A023B0K5"/>
<reference evidence="2" key="1">
    <citation type="submission" date="2013-12" db="EMBL/GenBank/DDBJ databases">
        <authorList>
            <person name="Omoto C.K."/>
            <person name="Sibley D."/>
            <person name="Venepally P."/>
            <person name="Hadjithomas M."/>
            <person name="Karamycheva S."/>
            <person name="Brunk B."/>
            <person name="Roos D."/>
            <person name="Caler E."/>
            <person name="Lorenzi H."/>
        </authorList>
    </citation>
    <scope>NUCLEOTIDE SEQUENCE</scope>
</reference>
<dbReference type="RefSeq" id="XP_011132510.1">
    <property type="nucleotide sequence ID" value="XM_011134208.1"/>
</dbReference>
<feature type="region of interest" description="Disordered" evidence="1">
    <location>
        <begin position="1"/>
        <end position="22"/>
    </location>
</feature>
<dbReference type="GeneID" id="22914935"/>
<evidence type="ECO:0000256" key="1">
    <source>
        <dbReference type="SAM" id="MobiDB-lite"/>
    </source>
</evidence>
<dbReference type="VEuPathDB" id="CryptoDB:GNI_138870"/>
<dbReference type="EMBL" id="AFNH02001026">
    <property type="protein sequence ID" value="EZG45373.1"/>
    <property type="molecule type" value="Genomic_DNA"/>
</dbReference>
<evidence type="ECO:0000313" key="2">
    <source>
        <dbReference type="EMBL" id="EZG45373.1"/>
    </source>
</evidence>
<feature type="region of interest" description="Disordered" evidence="1">
    <location>
        <begin position="92"/>
        <end position="118"/>
    </location>
</feature>
<name>A0A023B0K5_GRENI</name>
<accession>A0A023B0K5</accession>
<protein>
    <submittedName>
        <fullName evidence="2">Uncharacterized protein</fullName>
    </submittedName>
</protein>
<gene>
    <name evidence="2" type="ORF">GNI_138870</name>
</gene>
<dbReference type="Proteomes" id="UP000019763">
    <property type="component" value="Unassembled WGS sequence"/>
</dbReference>
<comment type="caution">
    <text evidence="2">The sequence shown here is derived from an EMBL/GenBank/DDBJ whole genome shotgun (WGS) entry which is preliminary data.</text>
</comment>
<feature type="compositionally biased region" description="Polar residues" evidence="1">
    <location>
        <begin position="95"/>
        <end position="106"/>
    </location>
</feature>
<sequence length="197" mass="21014">MGNGQSERPGHGQSAYGQAPPTQKRLEQLAGVLQQKQAERRAFETGRTQGLVTGRALASQPLTRTAAGEVPPGAIAQAVYGAPPGAALVQPGSRLPSQVPASSPFYNPSAPSQPPYGQPPYGQGAFGYQDVPLLTLYPIGDRSRKLFSTNKRLVTNELAPVSWKRINLDGTNSPVMQVPEIVHADAIHQAMFPPGRW</sequence>